<evidence type="ECO:0000313" key="11">
    <source>
        <dbReference type="Proteomes" id="UP000003835"/>
    </source>
</evidence>
<dbReference type="EC" id="2.7.7.77" evidence="8"/>
<dbReference type="EMBL" id="DS989851">
    <property type="protein sequence ID" value="EDX74898.1"/>
    <property type="molecule type" value="Genomic_DNA"/>
</dbReference>
<comment type="function">
    <text evidence="8">Transfers a GMP moiety from GTP to Mo-molybdopterin (Mo-MPT) cofactor (Moco or molybdenum cofactor) to form Mo-molybdopterin guanine dinucleotide (Mo-MGD) cofactor.</text>
</comment>
<dbReference type="SUPFAM" id="SSF53448">
    <property type="entry name" value="Nucleotide-diphospho-sugar transferases"/>
    <property type="match status" value="1"/>
</dbReference>
<dbReference type="Pfam" id="PF12804">
    <property type="entry name" value="NTP_transf_3"/>
    <property type="match status" value="1"/>
</dbReference>
<dbReference type="GO" id="GO:0005525">
    <property type="term" value="F:GTP binding"/>
    <property type="evidence" value="ECO:0007669"/>
    <property type="project" value="UniProtKB-UniRule"/>
</dbReference>
<keyword evidence="6 8" id="KW-0342">GTP-binding</keyword>
<dbReference type="CDD" id="cd02503">
    <property type="entry name" value="MobA"/>
    <property type="match status" value="1"/>
</dbReference>
<reference evidence="10 11" key="1">
    <citation type="submission" date="2008-07" db="EMBL/GenBank/DDBJ databases">
        <authorList>
            <person name="Tandeau de Marsac N."/>
            <person name="Ferriera S."/>
            <person name="Johnson J."/>
            <person name="Kravitz S."/>
            <person name="Beeson K."/>
            <person name="Sutton G."/>
            <person name="Rogers Y.-H."/>
            <person name="Friedman R."/>
            <person name="Frazier M."/>
            <person name="Venter J.C."/>
        </authorList>
    </citation>
    <scope>NUCLEOTIDE SEQUENCE [LARGE SCALE GENOMIC DNA]</scope>
    <source>
        <strain evidence="10 11">PCC 7420</strain>
    </source>
</reference>
<feature type="binding site" evidence="8">
    <location>
        <position position="177"/>
    </location>
    <ligand>
        <name>GTP</name>
        <dbReference type="ChEBI" id="CHEBI:37565"/>
    </ligand>
</feature>
<accession>B4VSV0</accession>
<dbReference type="GO" id="GO:0061603">
    <property type="term" value="F:molybdenum cofactor guanylyltransferase activity"/>
    <property type="evidence" value="ECO:0007669"/>
    <property type="project" value="UniProtKB-EC"/>
</dbReference>
<evidence type="ECO:0000256" key="3">
    <source>
        <dbReference type="ARBA" id="ARBA00022723"/>
    </source>
</evidence>
<protein>
    <recommendedName>
        <fullName evidence="8">Probable molybdenum cofactor guanylyltransferase</fullName>
        <shortName evidence="8">MoCo guanylyltransferase</shortName>
        <ecNumber evidence="8">2.7.7.77</ecNumber>
    </recommendedName>
    <alternativeName>
        <fullName evidence="8">GTP:molybdopterin guanylyltransferase</fullName>
    </alternativeName>
    <alternativeName>
        <fullName evidence="8">Mo-MPT guanylyltransferase</fullName>
    </alternativeName>
    <alternativeName>
        <fullName evidence="8">Molybdopterin guanylyltransferase</fullName>
    </alternativeName>
    <alternativeName>
        <fullName evidence="8">Molybdopterin-guanine dinucleotide synthase</fullName>
        <shortName evidence="8">MGD synthase</shortName>
    </alternativeName>
</protein>
<keyword evidence="3 8" id="KW-0479">Metal-binding</keyword>
<sequence>MQSPILLPGALSELFAQATSSGYMTKADRYGLMAAILGEDLSTDEKCVIDRLLRAVRRGRLHLADELSAVLTDSHVSFSAMVLAGGQSSRMGQDKALIPIQGMPLLRQVCTIALKCTREVFVVTPWPERYRDILPKNCHLIQEMLLLGEAQSHGPLVAFAQGLTQVKRDWVLLLACDLPQLQVEVLHNWGSQLTNAPKEVMAVLPRSPKGWEPLCGFYRRQCLPQLIDYINQGGRSFQKWLAQHPVQELPVRDRQVLFNCNTPEDLKVIN</sequence>
<dbReference type="InterPro" id="IPR013482">
    <property type="entry name" value="Molybde_CF_guanTrfase"/>
</dbReference>
<dbReference type="GO" id="GO:0006777">
    <property type="term" value="P:Mo-molybdopterin cofactor biosynthetic process"/>
    <property type="evidence" value="ECO:0007669"/>
    <property type="project" value="UniProtKB-KW"/>
</dbReference>
<evidence type="ECO:0000256" key="2">
    <source>
        <dbReference type="ARBA" id="ARBA00022679"/>
    </source>
</evidence>
<evidence type="ECO:0000256" key="5">
    <source>
        <dbReference type="ARBA" id="ARBA00022842"/>
    </source>
</evidence>
<keyword evidence="4 8" id="KW-0547">Nucleotide-binding</keyword>
<evidence type="ECO:0000256" key="1">
    <source>
        <dbReference type="ARBA" id="ARBA00022490"/>
    </source>
</evidence>
<gene>
    <name evidence="8" type="primary">mobA</name>
    <name evidence="10" type="ORF">MC7420_772</name>
</gene>
<keyword evidence="7 8" id="KW-0501">Molybdenum cofactor biosynthesis</keyword>
<feature type="binding site" evidence="8">
    <location>
        <position position="95"/>
    </location>
    <ligand>
        <name>GTP</name>
        <dbReference type="ChEBI" id="CHEBI:37565"/>
    </ligand>
</feature>
<evidence type="ECO:0000256" key="8">
    <source>
        <dbReference type="HAMAP-Rule" id="MF_00316"/>
    </source>
</evidence>
<proteinExistence type="inferred from homology"/>
<evidence type="ECO:0000256" key="4">
    <source>
        <dbReference type="ARBA" id="ARBA00022741"/>
    </source>
</evidence>
<comment type="catalytic activity">
    <reaction evidence="8">
        <text>Mo-molybdopterin + GTP + H(+) = Mo-molybdopterin guanine dinucleotide + diphosphate</text>
        <dbReference type="Rhea" id="RHEA:34243"/>
        <dbReference type="ChEBI" id="CHEBI:15378"/>
        <dbReference type="ChEBI" id="CHEBI:33019"/>
        <dbReference type="ChEBI" id="CHEBI:37565"/>
        <dbReference type="ChEBI" id="CHEBI:71302"/>
        <dbReference type="ChEBI" id="CHEBI:71310"/>
        <dbReference type="EC" id="2.7.7.77"/>
    </reaction>
</comment>
<comment type="domain">
    <text evidence="8">The N-terminal domain determines nucleotide recognition and specific binding, while the C-terminal domain determines the specific binding to the target protein.</text>
</comment>
<dbReference type="InterPro" id="IPR025877">
    <property type="entry name" value="MobA-like_NTP_Trfase"/>
</dbReference>
<dbReference type="AlphaFoldDB" id="B4VSV0"/>
<feature type="binding site" evidence="8">
    <location>
        <position position="177"/>
    </location>
    <ligand>
        <name>Mg(2+)</name>
        <dbReference type="ChEBI" id="CHEBI:18420"/>
    </ligand>
</feature>
<feature type="binding site" evidence="8">
    <location>
        <begin position="83"/>
        <end position="85"/>
    </location>
    <ligand>
        <name>GTP</name>
        <dbReference type="ChEBI" id="CHEBI:37565"/>
    </ligand>
</feature>
<comment type="caution">
    <text evidence="8">Lacks conserved residue(s) required for the propagation of feature annotation.</text>
</comment>
<comment type="subcellular location">
    <subcellularLocation>
        <location evidence="8">Cytoplasm</location>
    </subcellularLocation>
</comment>
<keyword evidence="5 8" id="KW-0460">Magnesium</keyword>
<dbReference type="InterPro" id="IPR029044">
    <property type="entry name" value="Nucleotide-diphossugar_trans"/>
</dbReference>
<name>B4VSV0_9CYAN</name>
<feature type="domain" description="MobA-like NTP transferase" evidence="9">
    <location>
        <begin position="80"/>
        <end position="241"/>
    </location>
</feature>
<organism evidence="10 11">
    <name type="scientific">Coleofasciculus chthonoplastes PCC 7420</name>
    <dbReference type="NCBI Taxonomy" id="118168"/>
    <lineage>
        <taxon>Bacteria</taxon>
        <taxon>Bacillati</taxon>
        <taxon>Cyanobacteriota</taxon>
        <taxon>Cyanophyceae</taxon>
        <taxon>Coleofasciculales</taxon>
        <taxon>Coleofasciculaceae</taxon>
        <taxon>Coleofasciculus</taxon>
    </lineage>
</organism>
<evidence type="ECO:0000256" key="6">
    <source>
        <dbReference type="ARBA" id="ARBA00023134"/>
    </source>
</evidence>
<dbReference type="PANTHER" id="PTHR19136:SF81">
    <property type="entry name" value="MOLYBDENUM COFACTOR GUANYLYLTRANSFERASE"/>
    <property type="match status" value="1"/>
</dbReference>
<evidence type="ECO:0000259" key="9">
    <source>
        <dbReference type="Pfam" id="PF12804"/>
    </source>
</evidence>
<comment type="similarity">
    <text evidence="8">Belongs to the MobA family.</text>
</comment>
<keyword evidence="11" id="KW-1185">Reference proteome</keyword>
<dbReference type="Proteomes" id="UP000003835">
    <property type="component" value="Unassembled WGS sequence"/>
</dbReference>
<dbReference type="NCBIfam" id="NF002741">
    <property type="entry name" value="PRK02726.1"/>
    <property type="match status" value="1"/>
</dbReference>
<keyword evidence="2 8" id="KW-0808">Transferase</keyword>
<dbReference type="PANTHER" id="PTHR19136">
    <property type="entry name" value="MOLYBDENUM COFACTOR GUANYLYLTRANSFERASE"/>
    <property type="match status" value="1"/>
</dbReference>
<dbReference type="Gene3D" id="3.90.550.10">
    <property type="entry name" value="Spore Coat Polysaccharide Biosynthesis Protein SpsA, Chain A"/>
    <property type="match status" value="1"/>
</dbReference>
<evidence type="ECO:0000313" key="10">
    <source>
        <dbReference type="EMBL" id="EDX74898.1"/>
    </source>
</evidence>
<dbReference type="GO" id="GO:0046872">
    <property type="term" value="F:metal ion binding"/>
    <property type="evidence" value="ECO:0007669"/>
    <property type="project" value="UniProtKB-KW"/>
</dbReference>
<dbReference type="STRING" id="118168.MC7420_772"/>
<dbReference type="HOGENOM" id="CLU_055597_2_2_3"/>
<dbReference type="HAMAP" id="MF_00316">
    <property type="entry name" value="MobA"/>
    <property type="match status" value="1"/>
</dbReference>
<evidence type="ECO:0000256" key="7">
    <source>
        <dbReference type="ARBA" id="ARBA00023150"/>
    </source>
</evidence>
<dbReference type="eggNOG" id="COG0746">
    <property type="taxonomic scope" value="Bacteria"/>
</dbReference>
<keyword evidence="1 8" id="KW-0963">Cytoplasm</keyword>
<dbReference type="GO" id="GO:0005737">
    <property type="term" value="C:cytoplasm"/>
    <property type="evidence" value="ECO:0007669"/>
    <property type="project" value="UniProtKB-SubCell"/>
</dbReference>
<comment type="cofactor">
    <cofactor evidence="8">
        <name>Mg(2+)</name>
        <dbReference type="ChEBI" id="CHEBI:18420"/>
    </cofactor>
</comment>